<evidence type="ECO:0000313" key="2">
    <source>
        <dbReference type="Proteomes" id="UP001165444"/>
    </source>
</evidence>
<dbReference type="RefSeq" id="WP_243324259.1">
    <property type="nucleotide sequence ID" value="NZ_JAKZMM010000013.1"/>
</dbReference>
<organism evidence="1 2">
    <name type="scientific">Parabacteroides faecalis</name>
    <dbReference type="NCBI Taxonomy" id="2924040"/>
    <lineage>
        <taxon>Bacteria</taxon>
        <taxon>Pseudomonadati</taxon>
        <taxon>Bacteroidota</taxon>
        <taxon>Bacteroidia</taxon>
        <taxon>Bacteroidales</taxon>
        <taxon>Tannerellaceae</taxon>
        <taxon>Parabacteroides</taxon>
    </lineage>
</organism>
<proteinExistence type="predicted"/>
<dbReference type="Proteomes" id="UP001165444">
    <property type="component" value="Unassembled WGS sequence"/>
</dbReference>
<reference evidence="1 2" key="1">
    <citation type="submission" date="2022-03" db="EMBL/GenBank/DDBJ databases">
        <title>Parabacteroides sp. nov. isolated from swine feces.</title>
        <authorList>
            <person name="Bak J.E."/>
        </authorList>
    </citation>
    <scope>NUCLEOTIDE SEQUENCE [LARGE SCALE GENOMIC DNA]</scope>
    <source>
        <strain evidence="1 2">AGMB00274</strain>
    </source>
</reference>
<gene>
    <name evidence="1" type="ORF">MUN53_06985</name>
</gene>
<keyword evidence="2" id="KW-1185">Reference proteome</keyword>
<protein>
    <submittedName>
        <fullName evidence="1">DUF3244 domain-containing protein</fullName>
    </submittedName>
</protein>
<comment type="caution">
    <text evidence="1">The sequence shown here is derived from an EMBL/GenBank/DDBJ whole genome shotgun (WGS) entry which is preliminary data.</text>
</comment>
<sequence length="119" mass="13083">MNLTKWMCLVAACIIAVPAFGKRKVPLRGSWEKKYKDNKLFIPIESSIEETTGELTLEFTEDLGDVVVTVTDASGKTVYQETVATGNTPNWTVFLDESVQNGTVTVTDGVNLVYGEISF</sequence>
<dbReference type="Pfam" id="PF11589">
    <property type="entry name" value="DUF3244"/>
    <property type="match status" value="1"/>
</dbReference>
<dbReference type="Gene3D" id="2.60.40.3080">
    <property type="match status" value="1"/>
</dbReference>
<dbReference type="EMBL" id="JAKZMM010000013">
    <property type="protein sequence ID" value="MCJ2380356.1"/>
    <property type="molecule type" value="Genomic_DNA"/>
</dbReference>
<dbReference type="InterPro" id="IPR021638">
    <property type="entry name" value="DUF3244"/>
</dbReference>
<name>A0ABT0C156_9BACT</name>
<evidence type="ECO:0000313" key="1">
    <source>
        <dbReference type="EMBL" id="MCJ2380356.1"/>
    </source>
</evidence>
<accession>A0ABT0C156</accession>